<protein>
    <submittedName>
        <fullName evidence="2">Sugar phosphate isomerase/epimerase family protein</fullName>
    </submittedName>
</protein>
<evidence type="ECO:0000259" key="1">
    <source>
        <dbReference type="Pfam" id="PF01261"/>
    </source>
</evidence>
<proteinExistence type="predicted"/>
<feature type="domain" description="Xylose isomerase-like TIM barrel" evidence="1">
    <location>
        <begin position="20"/>
        <end position="252"/>
    </location>
</feature>
<name>A0ABW1V5V0_9BACL</name>
<evidence type="ECO:0000313" key="3">
    <source>
        <dbReference type="Proteomes" id="UP001596233"/>
    </source>
</evidence>
<dbReference type="Gene3D" id="3.20.20.150">
    <property type="entry name" value="Divalent-metal-dependent TIM barrel enzymes"/>
    <property type="match status" value="1"/>
</dbReference>
<dbReference type="Pfam" id="PF01261">
    <property type="entry name" value="AP_endonuc_2"/>
    <property type="match status" value="1"/>
</dbReference>
<dbReference type="GO" id="GO:0016853">
    <property type="term" value="F:isomerase activity"/>
    <property type="evidence" value="ECO:0007669"/>
    <property type="project" value="UniProtKB-KW"/>
</dbReference>
<comment type="caution">
    <text evidence="2">The sequence shown here is derived from an EMBL/GenBank/DDBJ whole genome shotgun (WGS) entry which is preliminary data.</text>
</comment>
<evidence type="ECO:0000313" key="2">
    <source>
        <dbReference type="EMBL" id="MFC6332978.1"/>
    </source>
</evidence>
<dbReference type="InterPro" id="IPR050312">
    <property type="entry name" value="IolE/XylAMocC-like"/>
</dbReference>
<sequence>MLRGLSQAGLGPINDYMHYIELAAQYGFQAVELDAALLIEQYGKARVTEQLDRFRLTAGAFDLGVQWRESEKQFQADLLRLPARIYAQSLLGAKVCTTYILPSTDLSPAHFALETVNRLRSCAKLLQPYDISLALEFVGPHHLRSRWKHPFLYTLEDTLALIDAIQMPNVGLLLDAYHCYTTALSWEEIRSLPPSLVKYVHVNDAKPLPIKQLHDQDRLYTGEGVIDLASFIAALRDIGYSGIVAQEVLTSEQPPSLEDALFRTKMGFDVLFA</sequence>
<keyword evidence="2" id="KW-0413">Isomerase</keyword>
<keyword evidence="3" id="KW-1185">Reference proteome</keyword>
<dbReference type="RefSeq" id="WP_379233964.1">
    <property type="nucleotide sequence ID" value="NZ_JBHSTE010000003.1"/>
</dbReference>
<dbReference type="SUPFAM" id="SSF51658">
    <property type="entry name" value="Xylose isomerase-like"/>
    <property type="match status" value="1"/>
</dbReference>
<gene>
    <name evidence="2" type="ORF">ACFP56_10120</name>
</gene>
<dbReference type="Proteomes" id="UP001596233">
    <property type="component" value="Unassembled WGS sequence"/>
</dbReference>
<organism evidence="2 3">
    <name type="scientific">Paenibacillus septentrionalis</name>
    <dbReference type="NCBI Taxonomy" id="429342"/>
    <lineage>
        <taxon>Bacteria</taxon>
        <taxon>Bacillati</taxon>
        <taxon>Bacillota</taxon>
        <taxon>Bacilli</taxon>
        <taxon>Bacillales</taxon>
        <taxon>Paenibacillaceae</taxon>
        <taxon>Paenibacillus</taxon>
    </lineage>
</organism>
<dbReference type="InterPro" id="IPR013022">
    <property type="entry name" value="Xyl_isomerase-like_TIM-brl"/>
</dbReference>
<dbReference type="PANTHER" id="PTHR12110:SF21">
    <property type="entry name" value="XYLOSE ISOMERASE-LIKE TIM BARREL DOMAIN-CONTAINING PROTEIN"/>
    <property type="match status" value="1"/>
</dbReference>
<dbReference type="PANTHER" id="PTHR12110">
    <property type="entry name" value="HYDROXYPYRUVATE ISOMERASE"/>
    <property type="match status" value="1"/>
</dbReference>
<dbReference type="InterPro" id="IPR036237">
    <property type="entry name" value="Xyl_isomerase-like_sf"/>
</dbReference>
<dbReference type="EMBL" id="JBHSTE010000003">
    <property type="protein sequence ID" value="MFC6332978.1"/>
    <property type="molecule type" value="Genomic_DNA"/>
</dbReference>
<reference evidence="3" key="1">
    <citation type="journal article" date="2019" name="Int. J. Syst. Evol. Microbiol.">
        <title>The Global Catalogue of Microorganisms (GCM) 10K type strain sequencing project: providing services to taxonomists for standard genome sequencing and annotation.</title>
        <authorList>
            <consortium name="The Broad Institute Genomics Platform"/>
            <consortium name="The Broad Institute Genome Sequencing Center for Infectious Disease"/>
            <person name="Wu L."/>
            <person name="Ma J."/>
        </authorList>
    </citation>
    <scope>NUCLEOTIDE SEQUENCE [LARGE SCALE GENOMIC DNA]</scope>
    <source>
        <strain evidence="3">PCU 280</strain>
    </source>
</reference>
<accession>A0ABW1V5V0</accession>